<feature type="transmembrane region" description="Helical" evidence="6">
    <location>
        <begin position="53"/>
        <end position="71"/>
    </location>
</feature>
<proteinExistence type="predicted"/>
<evidence type="ECO:0000256" key="5">
    <source>
        <dbReference type="ARBA" id="ARBA00023136"/>
    </source>
</evidence>
<keyword evidence="3 6" id="KW-0812">Transmembrane</keyword>
<dbReference type="PANTHER" id="PTHR30250">
    <property type="entry name" value="PST FAMILY PREDICTED COLANIC ACID TRANSPORTER"/>
    <property type="match status" value="1"/>
</dbReference>
<feature type="transmembrane region" description="Helical" evidence="6">
    <location>
        <begin position="108"/>
        <end position="128"/>
    </location>
</feature>
<keyword evidence="5 6" id="KW-0472">Membrane</keyword>
<name>A0A562JBI6_9FIRM</name>
<reference evidence="7 8" key="1">
    <citation type="submission" date="2019-07" db="EMBL/GenBank/DDBJ databases">
        <title>Genomic Encyclopedia of Type Strains, Phase I: the one thousand microbial genomes (KMG-I) project.</title>
        <authorList>
            <person name="Kyrpides N."/>
        </authorList>
    </citation>
    <scope>NUCLEOTIDE SEQUENCE [LARGE SCALE GENOMIC DNA]</scope>
    <source>
        <strain evidence="7 8">DSM 13558</strain>
    </source>
</reference>
<comment type="subcellular location">
    <subcellularLocation>
        <location evidence="1">Cell membrane</location>
        <topology evidence="1">Multi-pass membrane protein</topology>
    </subcellularLocation>
</comment>
<evidence type="ECO:0000256" key="2">
    <source>
        <dbReference type="ARBA" id="ARBA00022475"/>
    </source>
</evidence>
<dbReference type="GO" id="GO:0005886">
    <property type="term" value="C:plasma membrane"/>
    <property type="evidence" value="ECO:0007669"/>
    <property type="project" value="UniProtKB-SubCell"/>
</dbReference>
<feature type="transmembrane region" description="Helical" evidence="6">
    <location>
        <begin position="140"/>
        <end position="161"/>
    </location>
</feature>
<dbReference type="AlphaFoldDB" id="A0A562JBI6"/>
<feature type="transmembrane region" description="Helical" evidence="6">
    <location>
        <begin position="287"/>
        <end position="309"/>
    </location>
</feature>
<evidence type="ECO:0000313" key="7">
    <source>
        <dbReference type="EMBL" id="TWH80433.1"/>
    </source>
</evidence>
<feature type="transmembrane region" description="Helical" evidence="6">
    <location>
        <begin position="12"/>
        <end position="33"/>
    </location>
</feature>
<keyword evidence="2" id="KW-1003">Cell membrane</keyword>
<dbReference type="InterPro" id="IPR050833">
    <property type="entry name" value="Poly_Biosynth_Transport"/>
</dbReference>
<dbReference type="OrthoDB" id="3249502at2"/>
<feature type="transmembrane region" description="Helical" evidence="6">
    <location>
        <begin position="412"/>
        <end position="428"/>
    </location>
</feature>
<dbReference type="RefSeq" id="WP_145082305.1">
    <property type="nucleotide sequence ID" value="NZ_VLKH01000004.1"/>
</dbReference>
<evidence type="ECO:0000256" key="4">
    <source>
        <dbReference type="ARBA" id="ARBA00022989"/>
    </source>
</evidence>
<comment type="caution">
    <text evidence="7">The sequence shown here is derived from an EMBL/GenBank/DDBJ whole genome shotgun (WGS) entry which is preliminary data.</text>
</comment>
<feature type="transmembrane region" description="Helical" evidence="6">
    <location>
        <begin position="379"/>
        <end position="397"/>
    </location>
</feature>
<evidence type="ECO:0000256" key="6">
    <source>
        <dbReference type="SAM" id="Phobius"/>
    </source>
</evidence>
<evidence type="ECO:0000256" key="1">
    <source>
        <dbReference type="ARBA" id="ARBA00004651"/>
    </source>
</evidence>
<sequence>MNKYKNLIYNTFIFGISTFSSKILVFLLLPLYTRVLSNTDYGVVDLIVQTSNLLIPIVSLGIANGVIRFGLDKSNSSSDVFSTGLFTILGGFLIFLLLEPILSKIKYVSDYTALIYIFVLMSSLRTLCSQFIRARKLVRLYAFEGVLSTITTISFNILYLVVLKLGINGYVLAIISSDFLSVVFLFYTAKLYKFIKFKQKEKSTPINMLKYSIPLIPSTIFWWVTNVSDRFIVAYMLGAEANGLYAISYKIPTVVTLLSSIFSEAWQLSAVSEKDAQYREKFFTNVFKSYSSLIFISASVLILSVKAITKILVSDAFYASWSYVPFLVMATSYSCLATFLGSIYFVEKKSNLSLITTFIGALVNIMLNLILIPKFGVNGAGFATFLSYAAVFVLRALNTRKFIKINCSNKKLLFNTFILLIQSTIMIFEAPHWILIEIFLFVLIFAVNLKDILINIKKLIV</sequence>
<dbReference type="Proteomes" id="UP000315343">
    <property type="component" value="Unassembled WGS sequence"/>
</dbReference>
<keyword evidence="4 6" id="KW-1133">Transmembrane helix</keyword>
<evidence type="ECO:0000313" key="8">
    <source>
        <dbReference type="Proteomes" id="UP000315343"/>
    </source>
</evidence>
<protein>
    <submittedName>
        <fullName evidence="7">O-antigen/teichoic acid export membrane protein</fullName>
    </submittedName>
</protein>
<organism evidence="7 8">
    <name type="scientific">Sedimentibacter saalensis</name>
    <dbReference type="NCBI Taxonomy" id="130788"/>
    <lineage>
        <taxon>Bacteria</taxon>
        <taxon>Bacillati</taxon>
        <taxon>Bacillota</taxon>
        <taxon>Tissierellia</taxon>
        <taxon>Sedimentibacter</taxon>
    </lineage>
</organism>
<feature type="transmembrane region" description="Helical" evidence="6">
    <location>
        <begin position="83"/>
        <end position="102"/>
    </location>
</feature>
<feature type="transmembrane region" description="Helical" evidence="6">
    <location>
        <begin position="321"/>
        <end position="345"/>
    </location>
</feature>
<feature type="transmembrane region" description="Helical" evidence="6">
    <location>
        <begin position="352"/>
        <end position="373"/>
    </location>
</feature>
<accession>A0A562JBI6</accession>
<feature type="transmembrane region" description="Helical" evidence="6">
    <location>
        <begin position="434"/>
        <end position="453"/>
    </location>
</feature>
<dbReference type="InterPro" id="IPR002797">
    <property type="entry name" value="Polysacc_synth"/>
</dbReference>
<gene>
    <name evidence="7" type="ORF">LY60_01695</name>
</gene>
<feature type="transmembrane region" description="Helical" evidence="6">
    <location>
        <begin position="167"/>
        <end position="187"/>
    </location>
</feature>
<dbReference type="PANTHER" id="PTHR30250:SF11">
    <property type="entry name" value="O-ANTIGEN TRANSPORTER-RELATED"/>
    <property type="match status" value="1"/>
</dbReference>
<evidence type="ECO:0000256" key="3">
    <source>
        <dbReference type="ARBA" id="ARBA00022692"/>
    </source>
</evidence>
<dbReference type="Pfam" id="PF01943">
    <property type="entry name" value="Polysacc_synt"/>
    <property type="match status" value="1"/>
</dbReference>
<dbReference type="EMBL" id="VLKH01000004">
    <property type="protein sequence ID" value="TWH80433.1"/>
    <property type="molecule type" value="Genomic_DNA"/>
</dbReference>
<keyword evidence="8" id="KW-1185">Reference proteome</keyword>